<dbReference type="Gene3D" id="3.30.710.10">
    <property type="entry name" value="Potassium Channel Kv1.1, Chain A"/>
    <property type="match status" value="1"/>
</dbReference>
<organism evidence="3 4">
    <name type="scientific">Reticulomyxa filosa</name>
    <dbReference type="NCBI Taxonomy" id="46433"/>
    <lineage>
        <taxon>Eukaryota</taxon>
        <taxon>Sar</taxon>
        <taxon>Rhizaria</taxon>
        <taxon>Retaria</taxon>
        <taxon>Foraminifera</taxon>
        <taxon>Monothalamids</taxon>
        <taxon>Reticulomyxidae</taxon>
        <taxon>Reticulomyxa</taxon>
    </lineage>
</organism>
<keyword evidence="4" id="KW-1185">Reference proteome</keyword>
<dbReference type="OrthoDB" id="6418787at2759"/>
<dbReference type="Proteomes" id="UP000023152">
    <property type="component" value="Unassembled WGS sequence"/>
</dbReference>
<feature type="domain" description="BTB" evidence="2">
    <location>
        <begin position="11"/>
        <end position="80"/>
    </location>
</feature>
<dbReference type="PANTHER" id="PTHR45774:SF3">
    <property type="entry name" value="BTB (POZ) DOMAIN-CONTAINING 2B-RELATED"/>
    <property type="match status" value="1"/>
</dbReference>
<evidence type="ECO:0000259" key="2">
    <source>
        <dbReference type="PROSITE" id="PS50097"/>
    </source>
</evidence>
<name>X6N518_RETFI</name>
<evidence type="ECO:0000313" key="3">
    <source>
        <dbReference type="EMBL" id="ETO20844.1"/>
    </source>
</evidence>
<sequence>MEELLKDEKLADCTVCAGYGLQKTTFRVVKSHLAKLSDFFRKRLYETNDKDFVVKLKFVPPTAFEVILRKAYHLELKLDGKNVIPTLYVCRKLKLEGLKKDCEQYLKELTAQNVLQIWDAAMKYKMCSKVKIDFRKPPKHHDQVLDKYNYRLLFFSFYSFPSVLFDFPLNDGTNHTHTHTHKKQLHIYTHKMYVLEDRILHTIAHQSEDVLHSEGFLDVTFEVMIRLVAAPFFRVKEEDMWLRVEEWMQCYSVPYLRRFRYKEKEQPYSSSDFDFPQDRLAYETNLERIRPYYTDPDHKESDEEEEETNKQPEEPKKKDEKLTVLITNFLERRKKKGLTVPSKGFEPTQKTIDELIDLWDNFFVRIFRYGLMKSQFFLDRVKDRIPNRDVREEVLIYFIESKRKPKLTKIDSRDMTEETGFTLFFFFASKGETDFF</sequence>
<comment type="caution">
    <text evidence="3">The sequence shown here is derived from an EMBL/GenBank/DDBJ whole genome shotgun (WGS) entry which is preliminary data.</text>
</comment>
<reference evidence="3 4" key="1">
    <citation type="journal article" date="2013" name="Curr. Biol.">
        <title>The Genome of the Foraminiferan Reticulomyxa filosa.</title>
        <authorList>
            <person name="Glockner G."/>
            <person name="Hulsmann N."/>
            <person name="Schleicher M."/>
            <person name="Noegel A.A."/>
            <person name="Eichinger L."/>
            <person name="Gallinger C."/>
            <person name="Pawlowski J."/>
            <person name="Sierra R."/>
            <person name="Euteneuer U."/>
            <person name="Pillet L."/>
            <person name="Moustafa A."/>
            <person name="Platzer M."/>
            <person name="Groth M."/>
            <person name="Szafranski K."/>
            <person name="Schliwa M."/>
        </authorList>
    </citation>
    <scope>NUCLEOTIDE SEQUENCE [LARGE SCALE GENOMIC DNA]</scope>
</reference>
<feature type="compositionally biased region" description="Basic and acidic residues" evidence="1">
    <location>
        <begin position="308"/>
        <end position="318"/>
    </location>
</feature>
<evidence type="ECO:0000313" key="4">
    <source>
        <dbReference type="Proteomes" id="UP000023152"/>
    </source>
</evidence>
<protein>
    <recommendedName>
        <fullName evidence="2">BTB domain-containing protein</fullName>
    </recommendedName>
</protein>
<dbReference type="PROSITE" id="PS50097">
    <property type="entry name" value="BTB"/>
    <property type="match status" value="1"/>
</dbReference>
<dbReference type="SUPFAM" id="SSF54695">
    <property type="entry name" value="POZ domain"/>
    <property type="match status" value="1"/>
</dbReference>
<accession>X6N518</accession>
<dbReference type="InterPro" id="IPR011333">
    <property type="entry name" value="SKP1/BTB/POZ_sf"/>
</dbReference>
<dbReference type="Pfam" id="PF00651">
    <property type="entry name" value="BTB"/>
    <property type="match status" value="1"/>
</dbReference>
<dbReference type="InterPro" id="IPR000210">
    <property type="entry name" value="BTB/POZ_dom"/>
</dbReference>
<dbReference type="EMBL" id="ASPP01012199">
    <property type="protein sequence ID" value="ETO20844.1"/>
    <property type="molecule type" value="Genomic_DNA"/>
</dbReference>
<feature type="region of interest" description="Disordered" evidence="1">
    <location>
        <begin position="293"/>
        <end position="318"/>
    </location>
</feature>
<dbReference type="SMART" id="SM00225">
    <property type="entry name" value="BTB"/>
    <property type="match status" value="1"/>
</dbReference>
<dbReference type="PANTHER" id="PTHR45774">
    <property type="entry name" value="BTB/POZ DOMAIN-CONTAINING"/>
    <property type="match status" value="1"/>
</dbReference>
<evidence type="ECO:0000256" key="1">
    <source>
        <dbReference type="SAM" id="MobiDB-lite"/>
    </source>
</evidence>
<gene>
    <name evidence="3" type="ORF">RFI_16368</name>
</gene>
<dbReference type="AlphaFoldDB" id="X6N518"/>
<proteinExistence type="predicted"/>